<evidence type="ECO:0000259" key="8">
    <source>
        <dbReference type="Pfam" id="PF16822"/>
    </source>
</evidence>
<dbReference type="GO" id="GO:0016788">
    <property type="term" value="F:hydrolase activity, acting on ester bonds"/>
    <property type="evidence" value="ECO:0007669"/>
    <property type="project" value="UniProtKB-ARBA"/>
</dbReference>
<dbReference type="GO" id="GO:0042121">
    <property type="term" value="P:alginic acid biosynthetic process"/>
    <property type="evidence" value="ECO:0007669"/>
    <property type="project" value="UniProtKB-UniPathway"/>
</dbReference>
<gene>
    <name evidence="9" type="ORF">PNO31109_02834</name>
</gene>
<dbReference type="Gene3D" id="3.40.50.1110">
    <property type="entry name" value="SGNH hydrolase"/>
    <property type="match status" value="1"/>
</dbReference>
<comment type="subcellular location">
    <subcellularLocation>
        <location evidence="1">Periplasm</location>
    </subcellularLocation>
</comment>
<keyword evidence="9" id="KW-0132">Cell division</keyword>
<dbReference type="GO" id="GO:0042597">
    <property type="term" value="C:periplasmic space"/>
    <property type="evidence" value="ECO:0007669"/>
    <property type="project" value="UniProtKB-SubCell"/>
</dbReference>
<dbReference type="InterPro" id="IPR036514">
    <property type="entry name" value="SGNH_hydro_sf"/>
</dbReference>
<dbReference type="EMBL" id="CABPSC010000010">
    <property type="protein sequence ID" value="VVE15097.1"/>
    <property type="molecule type" value="Genomic_DNA"/>
</dbReference>
<dbReference type="UniPathway" id="UPA00286"/>
<keyword evidence="9" id="KW-0131">Cell cycle</keyword>
<feature type="domain" description="AlgX/AlgJ SGNH hydrolase-like" evidence="8">
    <location>
        <begin position="89"/>
        <end position="347"/>
    </location>
</feature>
<proteinExistence type="predicted"/>
<dbReference type="Proteomes" id="UP000367825">
    <property type="component" value="Unassembled WGS sequence"/>
</dbReference>
<keyword evidence="7" id="KW-1133">Transmembrane helix</keyword>
<keyword evidence="10" id="KW-1185">Reference proteome</keyword>
<evidence type="ECO:0000256" key="3">
    <source>
        <dbReference type="ARBA" id="ARBA00022679"/>
    </source>
</evidence>
<keyword evidence="3" id="KW-0808">Transferase</keyword>
<dbReference type="PROSITE" id="PS51257">
    <property type="entry name" value="PROKAR_LIPOPROTEIN"/>
    <property type="match status" value="1"/>
</dbReference>
<comment type="pathway">
    <text evidence="2">Glycan biosynthesis; alginate biosynthesis.</text>
</comment>
<keyword evidence="4" id="KW-0732">Signal</keyword>
<evidence type="ECO:0000256" key="7">
    <source>
        <dbReference type="SAM" id="Phobius"/>
    </source>
</evidence>
<sequence>MSDIKASRGPSHRPSAIITAVLLACGLAWGLWILAHARLDRDQVSVQAWLDGTAGAALNKSLRLPGQASVEMWNAAVRYRALGDVGEQVAMGCPQWMFYRDGMRPRPGTPQTVFHDRLRLMHDWLGQLRARGVKVMVVAVPDKARIEAAHLCGSQMSAEMLARLDAVKASLQREGVPFVDLRETLAGRDRPMFFRTDVHMNAEGARIAAAAVARAGLALLSGKGSQQFEVGTPAAPQRRVGDLLTLSGLGDAPDGWRPRPDLASAQHIAPMRSGGLLDDTPPVEVMLAGSSHGRRSNFAEWLGVDLGREVWNVSMDGGDFAGALTAALRQREQWPQSLKLVIWEFSENALSLPLSDDEKSALARLPEAKRHDTERH</sequence>
<evidence type="ECO:0000256" key="6">
    <source>
        <dbReference type="ARBA" id="ARBA00022841"/>
    </source>
</evidence>
<evidence type="ECO:0000256" key="5">
    <source>
        <dbReference type="ARBA" id="ARBA00022764"/>
    </source>
</evidence>
<dbReference type="SUPFAM" id="SSF52266">
    <property type="entry name" value="SGNH hydrolase"/>
    <property type="match status" value="1"/>
</dbReference>
<evidence type="ECO:0000256" key="1">
    <source>
        <dbReference type="ARBA" id="ARBA00004418"/>
    </source>
</evidence>
<accession>A0A5E4VRL8</accession>
<organism evidence="9 10">
    <name type="scientific">Pandoraea nosoerga</name>
    <dbReference type="NCBI Taxonomy" id="2508296"/>
    <lineage>
        <taxon>Bacteria</taxon>
        <taxon>Pseudomonadati</taxon>
        <taxon>Pseudomonadota</taxon>
        <taxon>Betaproteobacteria</taxon>
        <taxon>Burkholderiales</taxon>
        <taxon>Burkholderiaceae</taxon>
        <taxon>Pandoraea</taxon>
    </lineage>
</organism>
<evidence type="ECO:0000256" key="4">
    <source>
        <dbReference type="ARBA" id="ARBA00022729"/>
    </source>
</evidence>
<dbReference type="GO" id="GO:0051301">
    <property type="term" value="P:cell division"/>
    <property type="evidence" value="ECO:0007669"/>
    <property type="project" value="UniProtKB-KW"/>
</dbReference>
<dbReference type="InterPro" id="IPR031811">
    <property type="entry name" value="ALGX/ALGJ_SGNH-like"/>
</dbReference>
<evidence type="ECO:0000313" key="9">
    <source>
        <dbReference type="EMBL" id="VVE15097.1"/>
    </source>
</evidence>
<evidence type="ECO:0000313" key="10">
    <source>
        <dbReference type="Proteomes" id="UP000367825"/>
    </source>
</evidence>
<dbReference type="AlphaFoldDB" id="A0A5E4VRL8"/>
<keyword evidence="7" id="KW-0812">Transmembrane</keyword>
<keyword evidence="5" id="KW-0574">Periplasm</keyword>
<dbReference type="Pfam" id="PF16822">
    <property type="entry name" value="ALGX"/>
    <property type="match status" value="1"/>
</dbReference>
<reference evidence="9 10" key="1">
    <citation type="submission" date="2019-08" db="EMBL/GenBank/DDBJ databases">
        <authorList>
            <person name="Peeters C."/>
        </authorList>
    </citation>
    <scope>NUCLEOTIDE SEQUENCE [LARGE SCALE GENOMIC DNA]</scope>
    <source>
        <strain evidence="9 10">LMG 31109</strain>
    </source>
</reference>
<dbReference type="GO" id="GO:0016740">
    <property type="term" value="F:transferase activity"/>
    <property type="evidence" value="ECO:0007669"/>
    <property type="project" value="UniProtKB-KW"/>
</dbReference>
<keyword evidence="7" id="KW-0472">Membrane</keyword>
<keyword evidence="6" id="KW-0016">Alginate biosynthesis</keyword>
<evidence type="ECO:0000256" key="2">
    <source>
        <dbReference type="ARBA" id="ARBA00005182"/>
    </source>
</evidence>
<feature type="transmembrane region" description="Helical" evidence="7">
    <location>
        <begin position="15"/>
        <end position="35"/>
    </location>
</feature>
<protein>
    <submittedName>
        <fullName evidence="9">Cell division protein FtsQ</fullName>
    </submittedName>
</protein>
<name>A0A5E4VRL8_9BURK</name>
<dbReference type="RefSeq" id="WP_306440560.1">
    <property type="nucleotide sequence ID" value="NZ_CABPSC010000010.1"/>
</dbReference>